<feature type="compositionally biased region" description="Acidic residues" evidence="1">
    <location>
        <begin position="39"/>
        <end position="54"/>
    </location>
</feature>
<dbReference type="InterPro" id="IPR001453">
    <property type="entry name" value="MoaB/Mog_dom"/>
</dbReference>
<feature type="region of interest" description="Disordered" evidence="1">
    <location>
        <begin position="1"/>
        <end position="110"/>
    </location>
</feature>
<gene>
    <name evidence="3" type="ORF">NDI56_09475</name>
</gene>
<dbReference type="EMBL" id="JAMQON010000002">
    <property type="protein sequence ID" value="MDS0259620.1"/>
    <property type="molecule type" value="Genomic_DNA"/>
</dbReference>
<reference evidence="3 4" key="1">
    <citation type="submission" date="2022-06" db="EMBL/GenBank/DDBJ databases">
        <title>Haloarcula sp. a new haloarchaeum isolate from saline soil.</title>
        <authorList>
            <person name="Strakova D."/>
            <person name="Galisteo C."/>
            <person name="Sanchez-Porro C."/>
            <person name="Ventosa A."/>
        </authorList>
    </citation>
    <scope>NUCLEOTIDE SEQUENCE [LARGE SCALE GENOMIC DNA]</scope>
    <source>
        <strain evidence="3 4">S1CR25-12</strain>
    </source>
</reference>
<feature type="compositionally biased region" description="Acidic residues" evidence="1">
    <location>
        <begin position="63"/>
        <end position="102"/>
    </location>
</feature>
<sequence>MVDFQSRDTRRGPVSDEETAESDTESSTSGDGSTGGTDEASDTETVDETAEGDEPVPAATDTGTDEPAETGTTEVDEPAEAETTEVDEPAEAETTEVDEPAEADATGDRQSVFGTAPAASTAATPTLSIDVAVVVVGTETGHVTDTVTTAVRSAGHDVAACERLRGGYDAVQQMVESLVGREDVDAVVTVGGVGVAPDESTIEAVHPLLSKALPGFGEAFRSLLSERLGTGIVAVRSTAGVTDGTLVFCLPGDEAAAELAVSEILASEAPELVAQLRD</sequence>
<dbReference type="Proteomes" id="UP001259659">
    <property type="component" value="Unassembled WGS sequence"/>
</dbReference>
<feature type="domain" description="MoaB/Mog" evidence="2">
    <location>
        <begin position="132"/>
        <end position="272"/>
    </location>
</feature>
<proteinExistence type="predicted"/>
<dbReference type="InterPro" id="IPR012245">
    <property type="entry name" value="MoaB"/>
</dbReference>
<feature type="compositionally biased region" description="Acidic residues" evidence="1">
    <location>
        <begin position="15"/>
        <end position="24"/>
    </location>
</feature>
<dbReference type="PANTHER" id="PTHR43232">
    <property type="entry name" value="MOLYBDENUM COFACTOR BIOSYNTHESIS PROTEIN B"/>
    <property type="match status" value="1"/>
</dbReference>
<feature type="compositionally biased region" description="Basic and acidic residues" evidence="1">
    <location>
        <begin position="1"/>
        <end position="14"/>
    </location>
</feature>
<evidence type="ECO:0000313" key="3">
    <source>
        <dbReference type="EMBL" id="MDS0259620.1"/>
    </source>
</evidence>
<evidence type="ECO:0000256" key="1">
    <source>
        <dbReference type="SAM" id="MobiDB-lite"/>
    </source>
</evidence>
<evidence type="ECO:0000313" key="4">
    <source>
        <dbReference type="Proteomes" id="UP001259659"/>
    </source>
</evidence>
<dbReference type="RefSeq" id="WP_310919233.1">
    <property type="nucleotide sequence ID" value="NZ_JAMQON010000002.1"/>
</dbReference>
<name>A0ABU2FBH2_9EURY</name>
<comment type="caution">
    <text evidence="3">The sequence shown here is derived from an EMBL/GenBank/DDBJ whole genome shotgun (WGS) entry which is preliminary data.</text>
</comment>
<dbReference type="Gene3D" id="3.40.980.10">
    <property type="entry name" value="MoaB/Mog-like domain"/>
    <property type="match status" value="1"/>
</dbReference>
<evidence type="ECO:0000259" key="2">
    <source>
        <dbReference type="SMART" id="SM00852"/>
    </source>
</evidence>
<organism evidence="3 4">
    <name type="scientific">Haloarcula saliterrae</name>
    <dbReference type="NCBI Taxonomy" id="2950534"/>
    <lineage>
        <taxon>Archaea</taxon>
        <taxon>Methanobacteriati</taxon>
        <taxon>Methanobacteriota</taxon>
        <taxon>Stenosarchaea group</taxon>
        <taxon>Halobacteria</taxon>
        <taxon>Halobacteriales</taxon>
        <taxon>Haloarculaceae</taxon>
        <taxon>Haloarcula</taxon>
    </lineage>
</organism>
<keyword evidence="4" id="KW-1185">Reference proteome</keyword>
<dbReference type="SMART" id="SM00852">
    <property type="entry name" value="MoCF_biosynth"/>
    <property type="match status" value="1"/>
</dbReference>
<dbReference type="Pfam" id="PF00994">
    <property type="entry name" value="MoCF_biosynth"/>
    <property type="match status" value="1"/>
</dbReference>
<accession>A0ABU2FBH2</accession>
<dbReference type="PANTHER" id="PTHR43232:SF2">
    <property type="entry name" value="MOLYBDENUM COFACTOR BIOSYNTHESIS PROTEIN B"/>
    <property type="match status" value="1"/>
</dbReference>
<dbReference type="InterPro" id="IPR036425">
    <property type="entry name" value="MoaB/Mog-like_dom_sf"/>
</dbReference>
<protein>
    <submittedName>
        <fullName evidence="3">Molybdopterin-binding protein</fullName>
    </submittedName>
</protein>
<dbReference type="SUPFAM" id="SSF53218">
    <property type="entry name" value="Molybdenum cofactor biosynthesis proteins"/>
    <property type="match status" value="1"/>
</dbReference>